<dbReference type="GO" id="GO:0001649">
    <property type="term" value="P:osteoblast differentiation"/>
    <property type="evidence" value="ECO:0007669"/>
    <property type="project" value="TreeGrafter"/>
</dbReference>
<accession>A0AAY4CFE9</accession>
<dbReference type="InterPro" id="IPR029034">
    <property type="entry name" value="Cystine-knot_cytokine"/>
</dbReference>
<dbReference type="Proteomes" id="UP000694580">
    <property type="component" value="Unplaced"/>
</dbReference>
<feature type="signal peptide" evidence="10">
    <location>
        <begin position="1"/>
        <end position="21"/>
    </location>
</feature>
<keyword evidence="6 7" id="KW-0891">Chondrogenesis</keyword>
<dbReference type="Ensembl" id="ENSDCDT00010039406.1">
    <property type="protein sequence ID" value="ENSDCDP00010031808.1"/>
    <property type="gene ID" value="ENSDCDG00010020324.1"/>
</dbReference>
<comment type="similarity">
    <text evidence="2 7">Belongs to the noggin family.</text>
</comment>
<evidence type="ECO:0000256" key="4">
    <source>
        <dbReference type="ARBA" id="ARBA00022525"/>
    </source>
</evidence>
<keyword evidence="3 7" id="KW-0217">Developmental protein</keyword>
<evidence type="ECO:0000256" key="1">
    <source>
        <dbReference type="ARBA" id="ARBA00004613"/>
    </source>
</evidence>
<feature type="disulfide bond" evidence="8">
    <location>
        <begin position="162"/>
        <end position="209"/>
    </location>
</feature>
<evidence type="ECO:0000256" key="7">
    <source>
        <dbReference type="PIRNR" id="PIRNR008129"/>
    </source>
</evidence>
<dbReference type="PIRSF" id="PIRSF008129">
    <property type="entry name" value="Noggin"/>
    <property type="match status" value="1"/>
</dbReference>
<keyword evidence="8" id="KW-1015">Disulfide bond</keyword>
<dbReference type="GO" id="GO:0045596">
    <property type="term" value="P:negative regulation of cell differentiation"/>
    <property type="evidence" value="ECO:0007669"/>
    <property type="project" value="InterPro"/>
</dbReference>
<dbReference type="InterPro" id="IPR008717">
    <property type="entry name" value="Noggin"/>
</dbReference>
<evidence type="ECO:0000256" key="10">
    <source>
        <dbReference type="SAM" id="SignalP"/>
    </source>
</evidence>
<reference evidence="11" key="1">
    <citation type="submission" date="2025-08" db="UniProtKB">
        <authorList>
            <consortium name="Ensembl"/>
        </authorList>
    </citation>
    <scope>IDENTIFICATION</scope>
</reference>
<keyword evidence="7" id="KW-0221">Differentiation</keyword>
<evidence type="ECO:0000313" key="12">
    <source>
        <dbReference type="Proteomes" id="UP000694580"/>
    </source>
</evidence>
<comment type="subunit">
    <text evidence="7">Homodimer.</text>
</comment>
<dbReference type="GO" id="GO:0030514">
    <property type="term" value="P:negative regulation of BMP signaling pathway"/>
    <property type="evidence" value="ECO:0007669"/>
    <property type="project" value="InterPro"/>
</dbReference>
<dbReference type="GeneTree" id="ENSGT00390000006009"/>
<dbReference type="Gene3D" id="1.10.287.520">
    <property type="entry name" value="Helix hairpin bin"/>
    <property type="match status" value="1"/>
</dbReference>
<evidence type="ECO:0000256" key="3">
    <source>
        <dbReference type="ARBA" id="ARBA00022473"/>
    </source>
</evidence>
<dbReference type="PANTHER" id="PTHR10494:SF4">
    <property type="entry name" value="NOGGIN"/>
    <property type="match status" value="1"/>
</dbReference>
<evidence type="ECO:0000313" key="11">
    <source>
        <dbReference type="Ensembl" id="ENSDCDP00010031808.1"/>
    </source>
</evidence>
<gene>
    <name evidence="11" type="primary">NOG</name>
</gene>
<sequence>FGLNRFPVALLLIAFVQQVRGTQPFLRVRPSPSDHLPVLDLKEDLDTLQGPNEDALSTPVLQGKLGKQFDPVHMSITPPSEQGNASRSDSRAGSTLRAMEELGLSRSLHGAGLRVGKRARDRFRRWLVTYTRCPVLHAWKDLGTRFWPRYLNQGRCSRDRSCSVPGGMFCKPSGSATVTLLRWRCQGVARRQHCSWIRVKYPIISQCQCSC</sequence>
<comment type="subcellular location">
    <subcellularLocation>
        <location evidence="1 7">Secreted</location>
    </subcellularLocation>
</comment>
<keyword evidence="5 10" id="KW-0732">Signal</keyword>
<protein>
    <recommendedName>
        <fullName evidence="7">Noggin</fullName>
    </recommendedName>
</protein>
<dbReference type="GO" id="GO:0009953">
    <property type="term" value="P:dorsal/ventral pattern formation"/>
    <property type="evidence" value="ECO:0007669"/>
    <property type="project" value="TreeGrafter"/>
</dbReference>
<feature type="chain" id="PRO_5044242583" description="Noggin" evidence="10">
    <location>
        <begin position="22"/>
        <end position="211"/>
    </location>
</feature>
<dbReference type="PANTHER" id="PTHR10494">
    <property type="entry name" value="BONE MORPHOGENETIC PROTEIN INHIBITOR, NOGGIN"/>
    <property type="match status" value="1"/>
</dbReference>
<dbReference type="AlphaFoldDB" id="A0AAY4CFE9"/>
<organism evidence="11 12">
    <name type="scientific">Denticeps clupeoides</name>
    <name type="common">denticle herring</name>
    <dbReference type="NCBI Taxonomy" id="299321"/>
    <lineage>
        <taxon>Eukaryota</taxon>
        <taxon>Metazoa</taxon>
        <taxon>Chordata</taxon>
        <taxon>Craniata</taxon>
        <taxon>Vertebrata</taxon>
        <taxon>Euteleostomi</taxon>
        <taxon>Actinopterygii</taxon>
        <taxon>Neopterygii</taxon>
        <taxon>Teleostei</taxon>
        <taxon>Clupei</taxon>
        <taxon>Clupeiformes</taxon>
        <taxon>Denticipitoidei</taxon>
        <taxon>Denticipitidae</taxon>
        <taxon>Denticeps</taxon>
    </lineage>
</organism>
<dbReference type="GO" id="GO:0051216">
    <property type="term" value="P:cartilage development"/>
    <property type="evidence" value="ECO:0007669"/>
    <property type="project" value="UniProtKB-UniRule"/>
</dbReference>
<dbReference type="Pfam" id="PF05806">
    <property type="entry name" value="Noggin"/>
    <property type="match status" value="1"/>
</dbReference>
<dbReference type="Gene3D" id="2.10.90.10">
    <property type="entry name" value="Cystine-knot cytokines"/>
    <property type="match status" value="1"/>
</dbReference>
<evidence type="ECO:0000256" key="6">
    <source>
        <dbReference type="ARBA" id="ARBA00023188"/>
    </source>
</evidence>
<feature type="disulfide bond" evidence="8">
    <location>
        <begin position="133"/>
        <end position="170"/>
    </location>
</feature>
<keyword evidence="4 7" id="KW-0964">Secreted</keyword>
<feature type="disulfide bond" evidence="8">
    <location>
        <begin position="156"/>
        <end position="207"/>
    </location>
</feature>
<evidence type="ECO:0000256" key="5">
    <source>
        <dbReference type="ARBA" id="ARBA00022729"/>
    </source>
</evidence>
<reference evidence="11" key="2">
    <citation type="submission" date="2025-09" db="UniProtKB">
        <authorList>
            <consortium name="Ensembl"/>
        </authorList>
    </citation>
    <scope>IDENTIFICATION</scope>
</reference>
<name>A0AAY4CFE9_9TELE</name>
<feature type="compositionally biased region" description="Polar residues" evidence="9">
    <location>
        <begin position="77"/>
        <end position="92"/>
    </location>
</feature>
<evidence type="ECO:0000256" key="9">
    <source>
        <dbReference type="SAM" id="MobiDB-lite"/>
    </source>
</evidence>
<dbReference type="GO" id="GO:0005615">
    <property type="term" value="C:extracellular space"/>
    <property type="evidence" value="ECO:0007669"/>
    <property type="project" value="TreeGrafter"/>
</dbReference>
<keyword evidence="12" id="KW-1185">Reference proteome</keyword>
<evidence type="ECO:0000256" key="8">
    <source>
        <dbReference type="PIRSR" id="PIRSR008129-1"/>
    </source>
</evidence>
<proteinExistence type="inferred from homology"/>
<feature type="region of interest" description="Disordered" evidence="9">
    <location>
        <begin position="72"/>
        <end position="92"/>
    </location>
</feature>
<dbReference type="SUPFAM" id="SSF57501">
    <property type="entry name" value="Cystine-knot cytokines"/>
    <property type="match status" value="1"/>
</dbReference>
<evidence type="ECO:0000256" key="2">
    <source>
        <dbReference type="ARBA" id="ARBA00007480"/>
    </source>
</evidence>
<feature type="disulfide bond" evidence="8">
    <location>
        <begin position="185"/>
        <end position="194"/>
    </location>
</feature>